<feature type="compositionally biased region" description="Polar residues" evidence="1">
    <location>
        <begin position="318"/>
        <end position="327"/>
    </location>
</feature>
<dbReference type="Proteomes" id="UP000272464">
    <property type="component" value="Unassembled WGS sequence"/>
</dbReference>
<feature type="compositionally biased region" description="Gly residues" evidence="1">
    <location>
        <begin position="228"/>
        <end position="237"/>
    </location>
</feature>
<proteinExistence type="predicted"/>
<dbReference type="AlphaFoldDB" id="A0A433X6A6"/>
<dbReference type="EMBL" id="RZNX01000006">
    <property type="protein sequence ID" value="RUT29660.1"/>
    <property type="molecule type" value="Genomic_DNA"/>
</dbReference>
<keyword evidence="4" id="KW-1185">Reference proteome</keyword>
<dbReference type="OrthoDB" id="396512at2"/>
<evidence type="ECO:0000256" key="1">
    <source>
        <dbReference type="SAM" id="MobiDB-lite"/>
    </source>
</evidence>
<dbReference type="PANTHER" id="PTHR43685:SF2">
    <property type="entry name" value="GLYCOSYLTRANSFERASE 2-LIKE DOMAIN-CONTAINING PROTEIN"/>
    <property type="match status" value="1"/>
</dbReference>
<evidence type="ECO:0000313" key="3">
    <source>
        <dbReference type="EMBL" id="RUT29660.1"/>
    </source>
</evidence>
<comment type="caution">
    <text evidence="3">The sequence shown here is derived from an EMBL/GenBank/DDBJ whole genome shotgun (WGS) entry which is preliminary data.</text>
</comment>
<dbReference type="InterPro" id="IPR029044">
    <property type="entry name" value="Nucleotide-diphossugar_trans"/>
</dbReference>
<sequence length="589" mass="63227">MNGLDSLIEKKVMAIPESLLFDPRLYADRLIRLLEKKTHPQGEWVLWNPAAVAVSRPVMDWLERQITGMPELNHIRVIALEGARAVAGNQQKSRRLLVHEEAANASHSPAGAHAPCVPLIWRRDYLLQELGRAFDPLPSALYLPYEIMPMDPHQIAIIPVPPILHRNEIEEQTPPDPAHRPLHSGIRWRVIPSRPQLEGVVPVIANSRVYRQAADTGLEGGWSSVQRQGGGGDGPGTGSNDPAGASGEDEPGVHSGWPALRQTGSGFAFHRSGSANDPGTGASGGKAAPSQPGNSSGLARHSGRDAVPGAGAEGDRTTLAQTENSPSLVARQGGHEAERGAGAERRPSAPPTHTSPAVSILLPVYNMRASLGWAVRSVLAQTLPDFELLIGDDGSEDGSADLPYLLSDPRIRIHRFSPNRGKVFVLNELLALARGRYVLELDGDDWLQPEAAALLTAAMDGAPEAAIATGASGLWQGTRHLGPLWRGALPYRGHRADADAAAPLVPRLYRAAMLRGIGGWPIRAGADARLFEDIAVCEALLAEHPHPAVIDRPVYHRVLRADSVSQRGGARYPAWFKAQADNMKGGHPQ</sequence>
<accession>A0A433X6A6</accession>
<dbReference type="Pfam" id="PF00535">
    <property type="entry name" value="Glycos_transf_2"/>
    <property type="match status" value="1"/>
</dbReference>
<dbReference type="InterPro" id="IPR050834">
    <property type="entry name" value="Glycosyltransf_2"/>
</dbReference>
<dbReference type="SUPFAM" id="SSF53448">
    <property type="entry name" value="Nucleotide-diphospho-sugar transferases"/>
    <property type="match status" value="1"/>
</dbReference>
<evidence type="ECO:0000313" key="4">
    <source>
        <dbReference type="Proteomes" id="UP000272464"/>
    </source>
</evidence>
<name>A0A433X6A6_9BACL</name>
<evidence type="ECO:0000259" key="2">
    <source>
        <dbReference type="Pfam" id="PF00535"/>
    </source>
</evidence>
<feature type="domain" description="Glycosyltransferase 2-like" evidence="2">
    <location>
        <begin position="359"/>
        <end position="466"/>
    </location>
</feature>
<dbReference type="Gene3D" id="3.90.550.10">
    <property type="entry name" value="Spore Coat Polysaccharide Biosynthesis Protein SpsA, Chain A"/>
    <property type="match status" value="1"/>
</dbReference>
<dbReference type="CDD" id="cd00761">
    <property type="entry name" value="Glyco_tranf_GTA_type"/>
    <property type="match status" value="1"/>
</dbReference>
<reference evidence="3 4" key="1">
    <citation type="submission" date="2018-12" db="EMBL/GenBank/DDBJ databases">
        <authorList>
            <person name="Sun L."/>
            <person name="Chen Z."/>
        </authorList>
    </citation>
    <scope>NUCLEOTIDE SEQUENCE [LARGE SCALE GENOMIC DNA]</scope>
    <source>
        <strain evidence="3 4">3-5-3</strain>
    </source>
</reference>
<dbReference type="GO" id="GO:0016740">
    <property type="term" value="F:transferase activity"/>
    <property type="evidence" value="ECO:0007669"/>
    <property type="project" value="UniProtKB-KW"/>
</dbReference>
<keyword evidence="3" id="KW-0808">Transferase</keyword>
<dbReference type="PANTHER" id="PTHR43685">
    <property type="entry name" value="GLYCOSYLTRANSFERASE"/>
    <property type="match status" value="1"/>
</dbReference>
<feature type="compositionally biased region" description="Basic and acidic residues" evidence="1">
    <location>
        <begin position="333"/>
        <end position="347"/>
    </location>
</feature>
<dbReference type="InterPro" id="IPR001173">
    <property type="entry name" value="Glyco_trans_2-like"/>
</dbReference>
<feature type="region of interest" description="Disordered" evidence="1">
    <location>
        <begin position="219"/>
        <end position="356"/>
    </location>
</feature>
<gene>
    <name evidence="3" type="ORF">EJP77_14945</name>
</gene>
<protein>
    <submittedName>
        <fullName evidence="3">Glycosyltransferase family 2 protein</fullName>
    </submittedName>
</protein>
<organism evidence="3 4">
    <name type="scientific">Paenibacillus zeisoli</name>
    <dbReference type="NCBI Taxonomy" id="2496267"/>
    <lineage>
        <taxon>Bacteria</taxon>
        <taxon>Bacillati</taxon>
        <taxon>Bacillota</taxon>
        <taxon>Bacilli</taxon>
        <taxon>Bacillales</taxon>
        <taxon>Paenibacillaceae</taxon>
        <taxon>Paenibacillus</taxon>
    </lineage>
</organism>